<dbReference type="EMBL" id="SNYF01000005">
    <property type="protein sequence ID" value="TDQ18872.1"/>
    <property type="molecule type" value="Genomic_DNA"/>
</dbReference>
<dbReference type="InterPro" id="IPR021255">
    <property type="entry name" value="DUF2807"/>
</dbReference>
<accession>A0A4R6TAA1</accession>
<dbReference type="PROSITE" id="PS51257">
    <property type="entry name" value="PROKAR_LIPOPROTEIN"/>
    <property type="match status" value="1"/>
</dbReference>
<protein>
    <submittedName>
        <fullName evidence="2">Putative autotransporter adhesin-like protein</fullName>
    </submittedName>
</protein>
<dbReference type="Pfam" id="PF10988">
    <property type="entry name" value="DUF2807"/>
    <property type="match status" value="1"/>
</dbReference>
<evidence type="ECO:0000259" key="1">
    <source>
        <dbReference type="Pfam" id="PF10988"/>
    </source>
</evidence>
<comment type="caution">
    <text evidence="2">The sequence shown here is derived from an EMBL/GenBank/DDBJ whole genome shotgun (WGS) entry which is preliminary data.</text>
</comment>
<proteinExistence type="predicted"/>
<dbReference type="PANTHER" id="PTHR39200">
    <property type="entry name" value="HYPOTHETICAL EXPORTED PROTEIN"/>
    <property type="match status" value="1"/>
</dbReference>
<name>A0A4R6TAA1_9BACT</name>
<dbReference type="Proteomes" id="UP000294535">
    <property type="component" value="Unassembled WGS sequence"/>
</dbReference>
<dbReference type="PANTHER" id="PTHR39200:SF1">
    <property type="entry name" value="AUTO-TRANSPORTER ADHESIN HEAD GIN DOMAIN-CONTAINING PROTEIN-RELATED"/>
    <property type="match status" value="1"/>
</dbReference>
<gene>
    <name evidence="2" type="ORF">DFQ04_0682</name>
</gene>
<reference evidence="2 3" key="1">
    <citation type="submission" date="2019-03" db="EMBL/GenBank/DDBJ databases">
        <title>Genomic Encyclopedia of Type Strains, Phase III (KMG-III): the genomes of soil and plant-associated and newly described type strains.</title>
        <authorList>
            <person name="Whitman W."/>
        </authorList>
    </citation>
    <scope>NUCLEOTIDE SEQUENCE [LARGE SCALE GENOMIC DNA]</scope>
    <source>
        <strain evidence="2 3">CECT 8446</strain>
    </source>
</reference>
<sequence>MKTQLLSIAALALAVFSCSPRSQEDSDNRFEETRDISGVSRLKISGVFNVNLIQSDQESISIDGSQELSENLKITQEGDLLTLDLEELKGGFFKDQKLEVNLSISDLRSFEFEGVGNIKTQSAFNLEEITINGEGVGNISMEINAKKIDADLNMLGNMNLKGKADLFNLKNEGIGNIDASELIVQDVNLQSSGIGRVAVHCENEISLDVSGIGEIKYTGNPTVIRDNVSGIGRVNRN</sequence>
<dbReference type="OrthoDB" id="947409at2"/>
<dbReference type="Gene3D" id="2.160.20.120">
    <property type="match status" value="1"/>
</dbReference>
<evidence type="ECO:0000313" key="3">
    <source>
        <dbReference type="Proteomes" id="UP000294535"/>
    </source>
</evidence>
<dbReference type="RefSeq" id="WP_133552672.1">
    <property type="nucleotide sequence ID" value="NZ_SNYF01000005.1"/>
</dbReference>
<evidence type="ECO:0000313" key="2">
    <source>
        <dbReference type="EMBL" id="TDQ18872.1"/>
    </source>
</evidence>
<organism evidence="2 3">
    <name type="scientific">Algoriphagus boseongensis</name>
    <dbReference type="NCBI Taxonomy" id="1442587"/>
    <lineage>
        <taxon>Bacteria</taxon>
        <taxon>Pseudomonadati</taxon>
        <taxon>Bacteroidota</taxon>
        <taxon>Cytophagia</taxon>
        <taxon>Cytophagales</taxon>
        <taxon>Cyclobacteriaceae</taxon>
        <taxon>Algoriphagus</taxon>
    </lineage>
</organism>
<keyword evidence="3" id="KW-1185">Reference proteome</keyword>
<dbReference type="AlphaFoldDB" id="A0A4R6TAA1"/>
<feature type="domain" description="Putative auto-transporter adhesin head GIN" evidence="1">
    <location>
        <begin position="41"/>
        <end position="221"/>
    </location>
</feature>